<sequence length="212" mass="23405">MGVELSLRARLRSGDPEAFGRIFDDHARAVHRYAARATGNWTTAEDVVSLTYLEAWRLRETVRSDGGDLLPWLLGIATNVLRNTTRAARRHQAALSRVPPRPAQPDFADEVVGRMDDAERLAAAQRALRRLRRGEREVFSLCVWAGLDYAAAADALGVPVGTVRSRLSRARRRLRELADEELASGGTEPASPSGQQRGGRTIAARSIQEQTR</sequence>
<evidence type="ECO:0000256" key="4">
    <source>
        <dbReference type="ARBA" id="ARBA00023163"/>
    </source>
</evidence>
<feature type="domain" description="RNA polymerase sigma factor 70 region 4 type 2" evidence="7">
    <location>
        <begin position="123"/>
        <end position="174"/>
    </location>
</feature>
<accession>A0A1H5VP64</accession>
<dbReference type="Pfam" id="PF08281">
    <property type="entry name" value="Sigma70_r4_2"/>
    <property type="match status" value="1"/>
</dbReference>
<feature type="domain" description="RNA polymerase sigma-70 region 2" evidence="6">
    <location>
        <begin position="23"/>
        <end position="90"/>
    </location>
</feature>
<evidence type="ECO:0000256" key="1">
    <source>
        <dbReference type="ARBA" id="ARBA00010641"/>
    </source>
</evidence>
<evidence type="ECO:0000256" key="2">
    <source>
        <dbReference type="ARBA" id="ARBA00023015"/>
    </source>
</evidence>
<dbReference type="InterPro" id="IPR013249">
    <property type="entry name" value="RNA_pol_sigma70_r4_t2"/>
</dbReference>
<dbReference type="InterPro" id="IPR014284">
    <property type="entry name" value="RNA_pol_sigma-70_dom"/>
</dbReference>
<dbReference type="GO" id="GO:0016987">
    <property type="term" value="F:sigma factor activity"/>
    <property type="evidence" value="ECO:0007669"/>
    <property type="project" value="UniProtKB-KW"/>
</dbReference>
<protein>
    <submittedName>
        <fullName evidence="8">RNA polymerase sigma-70 factor, ECF subfamily</fullName>
    </submittedName>
</protein>
<dbReference type="PANTHER" id="PTHR43133:SF25">
    <property type="entry name" value="RNA POLYMERASE SIGMA FACTOR RFAY-RELATED"/>
    <property type="match status" value="1"/>
</dbReference>
<dbReference type="NCBIfam" id="TIGR02937">
    <property type="entry name" value="sigma70-ECF"/>
    <property type="match status" value="1"/>
</dbReference>
<evidence type="ECO:0000313" key="9">
    <source>
        <dbReference type="Proteomes" id="UP000236754"/>
    </source>
</evidence>
<dbReference type="Gene3D" id="1.10.10.10">
    <property type="entry name" value="Winged helix-like DNA-binding domain superfamily/Winged helix DNA-binding domain"/>
    <property type="match status" value="1"/>
</dbReference>
<keyword evidence="4" id="KW-0804">Transcription</keyword>
<keyword evidence="2" id="KW-0805">Transcription regulation</keyword>
<dbReference type="InterPro" id="IPR007627">
    <property type="entry name" value="RNA_pol_sigma70_r2"/>
</dbReference>
<dbReference type="EMBL" id="FNVU01000002">
    <property type="protein sequence ID" value="SEF88621.1"/>
    <property type="molecule type" value="Genomic_DNA"/>
</dbReference>
<dbReference type="PANTHER" id="PTHR43133">
    <property type="entry name" value="RNA POLYMERASE ECF-TYPE SIGMA FACTO"/>
    <property type="match status" value="1"/>
</dbReference>
<dbReference type="GO" id="GO:0006352">
    <property type="term" value="P:DNA-templated transcription initiation"/>
    <property type="evidence" value="ECO:0007669"/>
    <property type="project" value="InterPro"/>
</dbReference>
<organism evidence="8 9">
    <name type="scientific">Actinacidiphila yanglinensis</name>
    <dbReference type="NCBI Taxonomy" id="310779"/>
    <lineage>
        <taxon>Bacteria</taxon>
        <taxon>Bacillati</taxon>
        <taxon>Actinomycetota</taxon>
        <taxon>Actinomycetes</taxon>
        <taxon>Kitasatosporales</taxon>
        <taxon>Streptomycetaceae</taxon>
        <taxon>Actinacidiphila</taxon>
    </lineage>
</organism>
<dbReference type="GO" id="GO:0003677">
    <property type="term" value="F:DNA binding"/>
    <property type="evidence" value="ECO:0007669"/>
    <property type="project" value="InterPro"/>
</dbReference>
<evidence type="ECO:0000259" key="6">
    <source>
        <dbReference type="Pfam" id="PF04542"/>
    </source>
</evidence>
<evidence type="ECO:0000313" key="8">
    <source>
        <dbReference type="EMBL" id="SEF88621.1"/>
    </source>
</evidence>
<evidence type="ECO:0000256" key="5">
    <source>
        <dbReference type="SAM" id="MobiDB-lite"/>
    </source>
</evidence>
<proteinExistence type="inferred from homology"/>
<comment type="similarity">
    <text evidence="1">Belongs to the sigma-70 factor family. ECF subfamily.</text>
</comment>
<dbReference type="SUPFAM" id="SSF88659">
    <property type="entry name" value="Sigma3 and sigma4 domains of RNA polymerase sigma factors"/>
    <property type="match status" value="1"/>
</dbReference>
<feature type="region of interest" description="Disordered" evidence="5">
    <location>
        <begin position="178"/>
        <end position="212"/>
    </location>
</feature>
<dbReference type="InterPro" id="IPR039425">
    <property type="entry name" value="RNA_pol_sigma-70-like"/>
</dbReference>
<dbReference type="AlphaFoldDB" id="A0A1H5VP64"/>
<dbReference type="InterPro" id="IPR036388">
    <property type="entry name" value="WH-like_DNA-bd_sf"/>
</dbReference>
<dbReference type="InterPro" id="IPR013324">
    <property type="entry name" value="RNA_pol_sigma_r3/r4-like"/>
</dbReference>
<name>A0A1H5VP64_9ACTN</name>
<dbReference type="Pfam" id="PF04542">
    <property type="entry name" value="Sigma70_r2"/>
    <property type="match status" value="1"/>
</dbReference>
<evidence type="ECO:0000256" key="3">
    <source>
        <dbReference type="ARBA" id="ARBA00023082"/>
    </source>
</evidence>
<reference evidence="8 9" key="1">
    <citation type="submission" date="2016-10" db="EMBL/GenBank/DDBJ databases">
        <authorList>
            <person name="de Groot N.N."/>
        </authorList>
    </citation>
    <scope>NUCLEOTIDE SEQUENCE [LARGE SCALE GENOMIC DNA]</scope>
    <source>
        <strain evidence="8 9">CGMCC 4.2023</strain>
    </source>
</reference>
<dbReference type="Proteomes" id="UP000236754">
    <property type="component" value="Unassembled WGS sequence"/>
</dbReference>
<keyword evidence="9" id="KW-1185">Reference proteome</keyword>
<keyword evidence="3" id="KW-0731">Sigma factor</keyword>
<evidence type="ECO:0000259" key="7">
    <source>
        <dbReference type="Pfam" id="PF08281"/>
    </source>
</evidence>
<dbReference type="Gene3D" id="1.10.1740.10">
    <property type="match status" value="1"/>
</dbReference>
<dbReference type="SUPFAM" id="SSF88946">
    <property type="entry name" value="Sigma2 domain of RNA polymerase sigma factors"/>
    <property type="match status" value="1"/>
</dbReference>
<gene>
    <name evidence="8" type="ORF">SAMN05216223_102364</name>
</gene>
<dbReference type="InterPro" id="IPR013325">
    <property type="entry name" value="RNA_pol_sigma_r2"/>
</dbReference>